<dbReference type="GO" id="GO:0008270">
    <property type="term" value="F:zinc ion binding"/>
    <property type="evidence" value="ECO:0007669"/>
    <property type="project" value="InterPro"/>
</dbReference>
<comment type="caution">
    <text evidence="3">The sequence shown here is derived from an EMBL/GenBank/DDBJ whole genome shotgun (WGS) entry which is preliminary data.</text>
</comment>
<keyword evidence="4" id="KW-1185">Reference proteome</keyword>
<evidence type="ECO:0000313" key="4">
    <source>
        <dbReference type="Proteomes" id="UP000305906"/>
    </source>
</evidence>
<reference evidence="3 4" key="1">
    <citation type="submission" date="2019-05" db="EMBL/GenBank/DDBJ databases">
        <title>Streptomyces sp. NEAU-C151, a novel actinomycete isolated from soil.</title>
        <authorList>
            <person name="Han L."/>
            <person name="Jiang H."/>
        </authorList>
    </citation>
    <scope>NUCLEOTIDE SEQUENCE [LARGE SCALE GENOMIC DNA]</scope>
    <source>
        <strain evidence="3 4">NEAU-C151</strain>
    </source>
</reference>
<dbReference type="InterPro" id="IPR003615">
    <property type="entry name" value="HNH_nuc"/>
</dbReference>
<dbReference type="PANTHER" id="PTHR33877:SF1">
    <property type="entry name" value="TYPE IV METHYL-DIRECTED RESTRICTION ENZYME ECOKMCRA"/>
    <property type="match status" value="1"/>
</dbReference>
<keyword evidence="3" id="KW-0540">Nuclease</keyword>
<dbReference type="SMART" id="SM00507">
    <property type="entry name" value="HNHc"/>
    <property type="match status" value="1"/>
</dbReference>
<dbReference type="InterPro" id="IPR002711">
    <property type="entry name" value="HNH"/>
</dbReference>
<keyword evidence="3" id="KW-0255">Endonuclease</keyword>
<dbReference type="GO" id="GO:0003676">
    <property type="term" value="F:nucleic acid binding"/>
    <property type="evidence" value="ECO:0007669"/>
    <property type="project" value="InterPro"/>
</dbReference>
<dbReference type="AlphaFoldDB" id="A0A5R9FZN2"/>
<name>A0A5R9FZN2_9ACTN</name>
<evidence type="ECO:0000259" key="2">
    <source>
        <dbReference type="SMART" id="SM00507"/>
    </source>
</evidence>
<accession>A0A5R9FZN2</accession>
<protein>
    <submittedName>
        <fullName evidence="3">HNH endonuclease</fullName>
    </submittedName>
</protein>
<gene>
    <name evidence="3" type="ORF">FE633_12625</name>
</gene>
<dbReference type="Pfam" id="PF01844">
    <property type="entry name" value="HNH"/>
    <property type="match status" value="1"/>
</dbReference>
<organism evidence="3 4">
    <name type="scientific">Streptomyces montanus</name>
    <dbReference type="NCBI Taxonomy" id="2580423"/>
    <lineage>
        <taxon>Bacteria</taxon>
        <taxon>Bacillati</taxon>
        <taxon>Actinomycetota</taxon>
        <taxon>Actinomycetes</taxon>
        <taxon>Kitasatosporales</taxon>
        <taxon>Streptomycetaceae</taxon>
        <taxon>Streptomyces</taxon>
    </lineage>
</organism>
<dbReference type="Gene3D" id="1.10.30.50">
    <property type="match status" value="1"/>
</dbReference>
<feature type="region of interest" description="Disordered" evidence="1">
    <location>
        <begin position="1"/>
        <end position="22"/>
    </location>
</feature>
<sequence>MRRRSSPRDGAVLSEAGKESLSQRRRPRRRYFPLWEELAVLTAHDGRCVYCLAPSEVKDHVIPITRGGDDEPRNLAPACNACNDAKGDRTPLEFAALRLHPGAWKPGGHPGNQRLVDEFDRLRHAYPMWVKRIEFTQIEVLDARRRAWFHHDLRNTYFNAPTTPTIRVKAAICRSLGAGHTAAAQAAGWPTATWPPFRVLQPRQWHRPVSENPRDWHRVL</sequence>
<feature type="domain" description="HNH nuclease" evidence="2">
    <location>
        <begin position="35"/>
        <end position="84"/>
    </location>
</feature>
<proteinExistence type="predicted"/>
<evidence type="ECO:0000256" key="1">
    <source>
        <dbReference type="SAM" id="MobiDB-lite"/>
    </source>
</evidence>
<dbReference type="GO" id="GO:0004519">
    <property type="term" value="F:endonuclease activity"/>
    <property type="evidence" value="ECO:0007669"/>
    <property type="project" value="UniProtKB-KW"/>
</dbReference>
<dbReference type="PANTHER" id="PTHR33877">
    <property type="entry name" value="SLL1193 PROTEIN"/>
    <property type="match status" value="1"/>
</dbReference>
<dbReference type="CDD" id="cd00085">
    <property type="entry name" value="HNHc"/>
    <property type="match status" value="1"/>
</dbReference>
<evidence type="ECO:0000313" key="3">
    <source>
        <dbReference type="EMBL" id="TLS45984.1"/>
    </source>
</evidence>
<dbReference type="Proteomes" id="UP000305906">
    <property type="component" value="Unassembled WGS sequence"/>
</dbReference>
<dbReference type="InterPro" id="IPR052892">
    <property type="entry name" value="NA-targeting_endonuclease"/>
</dbReference>
<keyword evidence="3" id="KW-0378">Hydrolase</keyword>
<dbReference type="EMBL" id="VBZC01000011">
    <property type="protein sequence ID" value="TLS45984.1"/>
    <property type="molecule type" value="Genomic_DNA"/>
</dbReference>